<keyword evidence="15" id="KW-1185">Reference proteome</keyword>
<evidence type="ECO:0000256" key="7">
    <source>
        <dbReference type="ARBA" id="ARBA00022691"/>
    </source>
</evidence>
<keyword evidence="9 12" id="KW-0479">Metal-binding</keyword>
<dbReference type="PANTHER" id="PTHR30544">
    <property type="entry name" value="23S RRNA METHYLTRANSFERASE"/>
    <property type="match status" value="1"/>
</dbReference>
<dbReference type="InterPro" id="IPR013785">
    <property type="entry name" value="Aldolase_TIM"/>
</dbReference>
<dbReference type="PANTHER" id="PTHR30544:SF5">
    <property type="entry name" value="RADICAL SAM CORE DOMAIN-CONTAINING PROTEIN"/>
    <property type="match status" value="1"/>
</dbReference>
<dbReference type="OrthoDB" id="9793973at2"/>
<feature type="binding site" evidence="12">
    <location>
        <position position="292"/>
    </location>
    <ligand>
        <name>S-adenosyl-L-methionine</name>
        <dbReference type="ChEBI" id="CHEBI:59789"/>
    </ligand>
</feature>
<comment type="catalytic activity">
    <reaction evidence="12">
        <text>adenosine(37) in tRNA + 2 reduced [2Fe-2S]-[ferredoxin] + 2 S-adenosyl-L-methionine = 2-methyladenosine(37) in tRNA + 5'-deoxyadenosine + L-methionine + 2 oxidized [2Fe-2S]-[ferredoxin] + S-adenosyl-L-homocysteine</text>
        <dbReference type="Rhea" id="RHEA:43332"/>
        <dbReference type="Rhea" id="RHEA-COMP:10000"/>
        <dbReference type="Rhea" id="RHEA-COMP:10001"/>
        <dbReference type="Rhea" id="RHEA-COMP:10162"/>
        <dbReference type="Rhea" id="RHEA-COMP:10485"/>
        <dbReference type="ChEBI" id="CHEBI:17319"/>
        <dbReference type="ChEBI" id="CHEBI:33737"/>
        <dbReference type="ChEBI" id="CHEBI:33738"/>
        <dbReference type="ChEBI" id="CHEBI:57844"/>
        <dbReference type="ChEBI" id="CHEBI:57856"/>
        <dbReference type="ChEBI" id="CHEBI:59789"/>
        <dbReference type="ChEBI" id="CHEBI:74411"/>
        <dbReference type="ChEBI" id="CHEBI:74497"/>
        <dbReference type="EC" id="2.1.1.192"/>
    </reaction>
</comment>
<feature type="active site" description="S-methylcysteine intermediate" evidence="12">
    <location>
        <position position="335"/>
    </location>
</feature>
<dbReference type="InterPro" id="IPR004383">
    <property type="entry name" value="rRNA_lsu_MTrfase_RlmN/Cfr"/>
</dbReference>
<dbReference type="HAMAP" id="MF_01849">
    <property type="entry name" value="RNA_methyltr_RlmN"/>
    <property type="match status" value="1"/>
</dbReference>
<evidence type="ECO:0000256" key="3">
    <source>
        <dbReference type="ARBA" id="ARBA00022490"/>
    </source>
</evidence>
<reference evidence="14 15" key="1">
    <citation type="submission" date="2018-06" db="EMBL/GenBank/DDBJ databases">
        <authorList>
            <person name="Strepis N."/>
        </authorList>
    </citation>
    <scope>NUCLEOTIDE SEQUENCE [LARGE SCALE GENOMIC DNA]</scope>
    <source>
        <strain evidence="14">LUCI</strain>
    </source>
</reference>
<keyword evidence="12" id="KW-1015">Disulfide bond</keyword>
<keyword evidence="2 12" id="KW-0004">4Fe-4S</keyword>
<comment type="subcellular location">
    <subcellularLocation>
        <location evidence="1 12">Cytoplasm</location>
    </subcellularLocation>
</comment>
<evidence type="ECO:0000256" key="1">
    <source>
        <dbReference type="ARBA" id="ARBA00004496"/>
    </source>
</evidence>
<dbReference type="SFLD" id="SFLDF00275">
    <property type="entry name" value="adenosine_C2_methyltransferase"/>
    <property type="match status" value="1"/>
</dbReference>
<dbReference type="SFLD" id="SFLDG01062">
    <property type="entry name" value="methyltransferase_(Class_A)"/>
    <property type="match status" value="1"/>
</dbReference>
<dbReference type="GO" id="GO:0002935">
    <property type="term" value="F:tRNA (adenine(37)-C2)-methyltransferase activity"/>
    <property type="evidence" value="ECO:0007669"/>
    <property type="project" value="UniProtKB-UniRule"/>
</dbReference>
<dbReference type="AlphaFoldDB" id="A0A498RCS7"/>
<keyword evidence="6 12" id="KW-0808">Transferase</keyword>
<dbReference type="NCBIfam" id="TIGR00048">
    <property type="entry name" value="rRNA_mod_RlmN"/>
    <property type="match status" value="1"/>
</dbReference>
<comment type="caution">
    <text evidence="12">Lacks conserved residue(s) required for the propagation of feature annotation.</text>
</comment>
<keyword evidence="5 12" id="KW-0489">Methyltransferase</keyword>
<dbReference type="InterPro" id="IPR027492">
    <property type="entry name" value="RNA_MTrfase_RlmN"/>
</dbReference>
<proteinExistence type="inferred from homology"/>
<comment type="similarity">
    <text evidence="12">Belongs to the radical SAM superfamily. RlmN family.</text>
</comment>
<keyword evidence="4 12" id="KW-0698">rRNA processing</keyword>
<organism evidence="14 15">
    <name type="scientific">Lucifera butyrica</name>
    <dbReference type="NCBI Taxonomy" id="1351585"/>
    <lineage>
        <taxon>Bacteria</taxon>
        <taxon>Bacillati</taxon>
        <taxon>Bacillota</taxon>
        <taxon>Negativicutes</taxon>
        <taxon>Veillonellales</taxon>
        <taxon>Veillonellaceae</taxon>
        <taxon>Lucifera</taxon>
    </lineage>
</organism>
<feature type="domain" description="Radical SAM core" evidence="13">
    <location>
        <begin position="97"/>
        <end position="324"/>
    </location>
</feature>
<feature type="binding site" evidence="12">
    <location>
        <position position="193"/>
    </location>
    <ligand>
        <name>S-adenosyl-L-methionine</name>
        <dbReference type="ChEBI" id="CHEBI:59789"/>
    </ligand>
</feature>
<comment type="cofactor">
    <cofactor evidence="12">
        <name>[4Fe-4S] cluster</name>
        <dbReference type="ChEBI" id="CHEBI:49883"/>
    </cofactor>
    <text evidence="12">Binds 1 [4Fe-4S] cluster. The cluster is coordinated with 3 cysteines and an exchangeable S-adenosyl-L-methionine.</text>
</comment>
<dbReference type="Pfam" id="PF21016">
    <property type="entry name" value="RlmN_N"/>
    <property type="match status" value="1"/>
</dbReference>
<dbReference type="FunFam" id="3.20.20.70:FF:000014">
    <property type="entry name" value="Probable dual-specificity RNA methyltransferase RlmN"/>
    <property type="match status" value="1"/>
</dbReference>
<dbReference type="GO" id="GO:0005737">
    <property type="term" value="C:cytoplasm"/>
    <property type="evidence" value="ECO:0007669"/>
    <property type="project" value="UniProtKB-SubCell"/>
</dbReference>
<feature type="binding site" evidence="12">
    <location>
        <position position="111"/>
    </location>
    <ligand>
        <name>[4Fe-4S] cluster</name>
        <dbReference type="ChEBI" id="CHEBI:49883"/>
        <note>4Fe-4S-S-AdoMet</note>
    </ligand>
</feature>
<dbReference type="Gene3D" id="1.10.150.530">
    <property type="match status" value="1"/>
</dbReference>
<gene>
    <name evidence="12" type="primary">rlmN</name>
    <name evidence="14" type="ORF">LUCI_3207</name>
</gene>
<dbReference type="Pfam" id="PF04055">
    <property type="entry name" value="Radical_SAM"/>
    <property type="match status" value="1"/>
</dbReference>
<evidence type="ECO:0000256" key="11">
    <source>
        <dbReference type="ARBA" id="ARBA00023014"/>
    </source>
</evidence>
<keyword evidence="3 12" id="KW-0963">Cytoplasm</keyword>
<evidence type="ECO:0000256" key="6">
    <source>
        <dbReference type="ARBA" id="ARBA00022679"/>
    </source>
</evidence>
<dbReference type="GO" id="GO:0000049">
    <property type="term" value="F:tRNA binding"/>
    <property type="evidence" value="ECO:0007669"/>
    <property type="project" value="UniProtKB-UniRule"/>
</dbReference>
<dbReference type="RefSeq" id="WP_122628863.1">
    <property type="nucleotide sequence ID" value="NZ_UPPP01000083.1"/>
</dbReference>
<evidence type="ECO:0000313" key="14">
    <source>
        <dbReference type="EMBL" id="VBB07942.1"/>
    </source>
</evidence>
<feature type="binding site" evidence="12">
    <location>
        <begin position="216"/>
        <end position="218"/>
    </location>
    <ligand>
        <name>S-adenosyl-L-methionine</name>
        <dbReference type="ChEBI" id="CHEBI:59789"/>
    </ligand>
</feature>
<keyword evidence="7 12" id="KW-0949">S-adenosyl-L-methionine</keyword>
<feature type="binding site" evidence="12">
    <location>
        <begin position="161"/>
        <end position="162"/>
    </location>
    <ligand>
        <name>S-adenosyl-L-methionine</name>
        <dbReference type="ChEBI" id="CHEBI:59789"/>
    </ligand>
</feature>
<evidence type="ECO:0000259" key="13">
    <source>
        <dbReference type="PROSITE" id="PS51918"/>
    </source>
</evidence>
<feature type="binding site" evidence="12">
    <location>
        <position position="118"/>
    </location>
    <ligand>
        <name>[4Fe-4S] cluster</name>
        <dbReference type="ChEBI" id="CHEBI:49883"/>
        <note>4Fe-4S-S-AdoMet</note>
    </ligand>
</feature>
<dbReference type="GO" id="GO:0051539">
    <property type="term" value="F:4 iron, 4 sulfur cluster binding"/>
    <property type="evidence" value="ECO:0007669"/>
    <property type="project" value="UniProtKB-UniRule"/>
</dbReference>
<dbReference type="InterPro" id="IPR007197">
    <property type="entry name" value="rSAM"/>
</dbReference>
<sequence>MKNIFGLFEQEIEEEIKPYGLEPYRAGQIAAWIYRQGKQCFEDMTNLSRQKRELLAAHFSVQTVTTVASRVSGDGKTSKFLLSYPDGAAVETVLMRQPYGNSVCISTQVGCAMGCIFCASTLRGVTRNLAGGEILAQVLFIQNQLAREQCGVDSIVIMGSGEPLANYENVLRFMRLCHEPYCLNMSYRNITLSTSGIVPEIYKLAAEKLPVTLSISLHAPNNDLRSQLMPVNRSYSIADVMAAADYYTEVTGRRVTYEYILIAGLNDRPEHARQLASLIKGRIANVNLIPVNPVPERGLLRPDDETIERFFAVMKKQKVNTTIRREMGVDIQAACGQLRHELLAKQLDNFD</sequence>
<comment type="function">
    <text evidence="12">Specifically methylates position 2 of adenine 2503 in 23S rRNA and position 2 of adenine 37 in tRNAs.</text>
</comment>
<dbReference type="EMBL" id="UPPP01000083">
    <property type="protein sequence ID" value="VBB07942.1"/>
    <property type="molecule type" value="Genomic_DNA"/>
</dbReference>
<dbReference type="Proteomes" id="UP000277811">
    <property type="component" value="Unassembled WGS sequence"/>
</dbReference>
<evidence type="ECO:0000313" key="15">
    <source>
        <dbReference type="Proteomes" id="UP000277811"/>
    </source>
</evidence>
<keyword evidence="11 12" id="KW-0411">Iron-sulfur</keyword>
<evidence type="ECO:0000256" key="12">
    <source>
        <dbReference type="HAMAP-Rule" id="MF_01849"/>
    </source>
</evidence>
<dbReference type="PROSITE" id="PS51918">
    <property type="entry name" value="RADICAL_SAM"/>
    <property type="match status" value="1"/>
</dbReference>
<name>A0A498RCS7_9FIRM</name>
<protein>
    <recommendedName>
        <fullName evidence="12">Probable dual-specificity RNA methyltransferase RlmN</fullName>
        <ecNumber evidence="12">2.1.1.192</ecNumber>
    </recommendedName>
    <alternativeName>
        <fullName evidence="12">23S rRNA (adenine(2503)-C(2))-methyltransferase</fullName>
    </alternativeName>
    <alternativeName>
        <fullName evidence="12">23S rRNA m2A2503 methyltransferase</fullName>
    </alternativeName>
    <alternativeName>
        <fullName evidence="12">Ribosomal RNA large subunit methyltransferase N</fullName>
    </alternativeName>
    <alternativeName>
        <fullName evidence="12">tRNA (adenine(37)-C(2))-methyltransferase</fullName>
    </alternativeName>
    <alternativeName>
        <fullName evidence="12">tRNA m2A37 methyltransferase</fullName>
    </alternativeName>
</protein>
<evidence type="ECO:0000256" key="9">
    <source>
        <dbReference type="ARBA" id="ARBA00022723"/>
    </source>
</evidence>
<dbReference type="InterPro" id="IPR040072">
    <property type="entry name" value="Methyltransferase_A"/>
</dbReference>
<dbReference type="GO" id="GO:0070040">
    <property type="term" value="F:rRNA (adenine(2503)-C2-)-methyltransferase activity"/>
    <property type="evidence" value="ECO:0007669"/>
    <property type="project" value="UniProtKB-UniRule"/>
</dbReference>
<keyword evidence="10 12" id="KW-0408">Iron</keyword>
<evidence type="ECO:0000256" key="10">
    <source>
        <dbReference type="ARBA" id="ARBA00023004"/>
    </source>
</evidence>
<dbReference type="CDD" id="cd01335">
    <property type="entry name" value="Radical_SAM"/>
    <property type="match status" value="1"/>
</dbReference>
<feature type="active site" description="Proton acceptor" evidence="12">
    <location>
        <position position="91"/>
    </location>
</feature>
<evidence type="ECO:0000256" key="8">
    <source>
        <dbReference type="ARBA" id="ARBA00022694"/>
    </source>
</evidence>
<dbReference type="SFLD" id="SFLDS00029">
    <property type="entry name" value="Radical_SAM"/>
    <property type="match status" value="1"/>
</dbReference>
<dbReference type="GO" id="GO:0019843">
    <property type="term" value="F:rRNA binding"/>
    <property type="evidence" value="ECO:0007669"/>
    <property type="project" value="UniProtKB-UniRule"/>
</dbReference>
<dbReference type="GO" id="GO:0070475">
    <property type="term" value="P:rRNA base methylation"/>
    <property type="evidence" value="ECO:0007669"/>
    <property type="project" value="UniProtKB-UniRule"/>
</dbReference>
<dbReference type="GO" id="GO:0030488">
    <property type="term" value="P:tRNA methylation"/>
    <property type="evidence" value="ECO:0007669"/>
    <property type="project" value="UniProtKB-UniRule"/>
</dbReference>
<comment type="catalytic activity">
    <reaction evidence="12">
        <text>adenosine(2503) in 23S rRNA + 2 reduced [2Fe-2S]-[ferredoxin] + 2 S-adenosyl-L-methionine = 2-methyladenosine(2503) in 23S rRNA + 5'-deoxyadenosine + L-methionine + 2 oxidized [2Fe-2S]-[ferredoxin] + S-adenosyl-L-homocysteine</text>
        <dbReference type="Rhea" id="RHEA:42916"/>
        <dbReference type="Rhea" id="RHEA-COMP:10000"/>
        <dbReference type="Rhea" id="RHEA-COMP:10001"/>
        <dbReference type="Rhea" id="RHEA-COMP:10152"/>
        <dbReference type="Rhea" id="RHEA-COMP:10282"/>
        <dbReference type="ChEBI" id="CHEBI:17319"/>
        <dbReference type="ChEBI" id="CHEBI:33737"/>
        <dbReference type="ChEBI" id="CHEBI:33738"/>
        <dbReference type="ChEBI" id="CHEBI:57844"/>
        <dbReference type="ChEBI" id="CHEBI:57856"/>
        <dbReference type="ChEBI" id="CHEBI:59789"/>
        <dbReference type="ChEBI" id="CHEBI:74411"/>
        <dbReference type="ChEBI" id="CHEBI:74497"/>
        <dbReference type="EC" id="2.1.1.192"/>
    </reaction>
</comment>
<keyword evidence="8 12" id="KW-0819">tRNA processing</keyword>
<dbReference type="GO" id="GO:0046872">
    <property type="term" value="F:metal ion binding"/>
    <property type="evidence" value="ECO:0007669"/>
    <property type="project" value="UniProtKB-KW"/>
</dbReference>
<evidence type="ECO:0000256" key="5">
    <source>
        <dbReference type="ARBA" id="ARBA00022603"/>
    </source>
</evidence>
<dbReference type="InterPro" id="IPR058240">
    <property type="entry name" value="rSAM_sf"/>
</dbReference>
<comment type="miscellaneous">
    <text evidence="12">Reaction proceeds by a ping-pong mechanism involving intermediate methylation of a conserved cysteine residue.</text>
</comment>
<feature type="binding site" evidence="12">
    <location>
        <position position="115"/>
    </location>
    <ligand>
        <name>[4Fe-4S] cluster</name>
        <dbReference type="ChEBI" id="CHEBI:49883"/>
        <note>4Fe-4S-S-AdoMet</note>
    </ligand>
</feature>
<dbReference type="Gene3D" id="3.20.20.70">
    <property type="entry name" value="Aldolase class I"/>
    <property type="match status" value="1"/>
</dbReference>
<dbReference type="InterPro" id="IPR048641">
    <property type="entry name" value="RlmN_N"/>
</dbReference>
<dbReference type="EC" id="2.1.1.192" evidence="12"/>
<evidence type="ECO:0000256" key="2">
    <source>
        <dbReference type="ARBA" id="ARBA00022485"/>
    </source>
</evidence>
<accession>A0A498RCS7</accession>
<dbReference type="PIRSF" id="PIRSF006004">
    <property type="entry name" value="CHP00048"/>
    <property type="match status" value="1"/>
</dbReference>
<dbReference type="SUPFAM" id="SSF102114">
    <property type="entry name" value="Radical SAM enzymes"/>
    <property type="match status" value="1"/>
</dbReference>
<evidence type="ECO:0000256" key="4">
    <source>
        <dbReference type="ARBA" id="ARBA00022552"/>
    </source>
</evidence>